<proteinExistence type="predicted"/>
<reference evidence="2 3" key="1">
    <citation type="journal article" date="2015" name="Biotechnol. Bioeng.">
        <title>Genome sequence and phenotypic characterization of Caulobacter segnis.</title>
        <authorList>
            <person name="Patel S."/>
            <person name="Fletcher B."/>
            <person name="Scott D.C."/>
            <person name="Ely B."/>
        </authorList>
    </citation>
    <scope>NUCLEOTIDE SEQUENCE [LARGE SCALE GENOMIC DNA]</scope>
    <source>
        <strain evidence="2 3">ERI-2</strain>
    </source>
</reference>
<sequence>MNRIKLSKKSTFSKDSVPETTEKIKMPKTKPPKKESK</sequence>
<dbReference type="AlphaFoldDB" id="A0A170NKS9"/>
<dbReference type="EMBL" id="LITT01000007">
    <property type="protein sequence ID" value="OAA91278.1"/>
    <property type="molecule type" value="Genomic_DNA"/>
</dbReference>
<name>A0A170NKS9_9CLOT</name>
<feature type="compositionally biased region" description="Basic and acidic residues" evidence="1">
    <location>
        <begin position="16"/>
        <end position="25"/>
    </location>
</feature>
<evidence type="ECO:0000313" key="3">
    <source>
        <dbReference type="Proteomes" id="UP000077407"/>
    </source>
</evidence>
<dbReference type="PATRIC" id="fig|1538.10.peg.1342"/>
<evidence type="ECO:0000256" key="1">
    <source>
        <dbReference type="SAM" id="MobiDB-lite"/>
    </source>
</evidence>
<protein>
    <submittedName>
        <fullName evidence="2">Uncharacterized protein</fullName>
    </submittedName>
</protein>
<organism evidence="2 3">
    <name type="scientific">Clostridium ljungdahlii</name>
    <dbReference type="NCBI Taxonomy" id="1538"/>
    <lineage>
        <taxon>Bacteria</taxon>
        <taxon>Bacillati</taxon>
        <taxon>Bacillota</taxon>
        <taxon>Clostridia</taxon>
        <taxon>Eubacteriales</taxon>
        <taxon>Clostridiaceae</taxon>
        <taxon>Clostridium</taxon>
    </lineage>
</organism>
<evidence type="ECO:0000313" key="2">
    <source>
        <dbReference type="EMBL" id="OAA91278.1"/>
    </source>
</evidence>
<feature type="region of interest" description="Disordered" evidence="1">
    <location>
        <begin position="1"/>
        <end position="37"/>
    </location>
</feature>
<gene>
    <name evidence="2" type="ORF">WY13_00843</name>
</gene>
<comment type="caution">
    <text evidence="2">The sequence shown here is derived from an EMBL/GenBank/DDBJ whole genome shotgun (WGS) entry which is preliminary data.</text>
</comment>
<accession>A0A170NKS9</accession>
<dbReference type="Proteomes" id="UP000077407">
    <property type="component" value="Unassembled WGS sequence"/>
</dbReference>